<evidence type="ECO:0000256" key="1">
    <source>
        <dbReference type="SAM" id="MobiDB-lite"/>
    </source>
</evidence>
<evidence type="ECO:0000313" key="2">
    <source>
        <dbReference type="EnsemblPlants" id="TuG1812U0000109800.01.T01.s_cds2261"/>
    </source>
</evidence>
<dbReference type="AlphaFoldDB" id="A0A8R7VG25"/>
<proteinExistence type="predicted"/>
<name>A0A8R7VG25_TRIUA</name>
<protein>
    <submittedName>
        <fullName evidence="2">Uncharacterized protein</fullName>
    </submittedName>
</protein>
<evidence type="ECO:0000313" key="3">
    <source>
        <dbReference type="Proteomes" id="UP000015106"/>
    </source>
</evidence>
<dbReference type="EnsemblPlants" id="TuG1812U0000109800.01.T01">
    <property type="protein sequence ID" value="TuG1812U0000109800.01.T01.s_cds2261"/>
    <property type="gene ID" value="TuG1812U0000109800.01"/>
</dbReference>
<feature type="region of interest" description="Disordered" evidence="1">
    <location>
        <begin position="35"/>
        <end position="67"/>
    </location>
</feature>
<reference evidence="3" key="1">
    <citation type="journal article" date="2013" name="Nature">
        <title>Draft genome of the wheat A-genome progenitor Triticum urartu.</title>
        <authorList>
            <person name="Ling H.Q."/>
            <person name="Zhao S."/>
            <person name="Liu D."/>
            <person name="Wang J."/>
            <person name="Sun H."/>
            <person name="Zhang C."/>
            <person name="Fan H."/>
            <person name="Li D."/>
            <person name="Dong L."/>
            <person name="Tao Y."/>
            <person name="Gao C."/>
            <person name="Wu H."/>
            <person name="Li Y."/>
            <person name="Cui Y."/>
            <person name="Guo X."/>
            <person name="Zheng S."/>
            <person name="Wang B."/>
            <person name="Yu K."/>
            <person name="Liang Q."/>
            <person name="Yang W."/>
            <person name="Lou X."/>
            <person name="Chen J."/>
            <person name="Feng M."/>
            <person name="Jian J."/>
            <person name="Zhang X."/>
            <person name="Luo G."/>
            <person name="Jiang Y."/>
            <person name="Liu J."/>
            <person name="Wang Z."/>
            <person name="Sha Y."/>
            <person name="Zhang B."/>
            <person name="Wu H."/>
            <person name="Tang D."/>
            <person name="Shen Q."/>
            <person name="Xue P."/>
            <person name="Zou S."/>
            <person name="Wang X."/>
            <person name="Liu X."/>
            <person name="Wang F."/>
            <person name="Yang Y."/>
            <person name="An X."/>
            <person name="Dong Z."/>
            <person name="Zhang K."/>
            <person name="Zhang X."/>
            <person name="Luo M.C."/>
            <person name="Dvorak J."/>
            <person name="Tong Y."/>
            <person name="Wang J."/>
            <person name="Yang H."/>
            <person name="Li Z."/>
            <person name="Wang D."/>
            <person name="Zhang A."/>
            <person name="Wang J."/>
        </authorList>
    </citation>
    <scope>NUCLEOTIDE SEQUENCE</scope>
    <source>
        <strain evidence="3">cv. G1812</strain>
    </source>
</reference>
<keyword evidence="3" id="KW-1185">Reference proteome</keyword>
<sequence length="106" mass="12081">MPAMEPMAVTKPIVKPGRLSICSWIWEPMHLEAKHREQAPKRSRERIVAPPSIRQWNSRPRPPAPHAHEPWICMGVAKIVVRISLLGCSRPLASWALRNVASRRVL</sequence>
<dbReference type="Proteomes" id="UP000015106">
    <property type="component" value="Unassembled WGS sequence"/>
</dbReference>
<dbReference type="Gramene" id="TuG1812U0000109800.01.T01">
    <property type="protein sequence ID" value="TuG1812U0000109800.01.T01.s_cds2261"/>
    <property type="gene ID" value="TuG1812U0000109800.01"/>
</dbReference>
<feature type="compositionally biased region" description="Basic and acidic residues" evidence="1">
    <location>
        <begin position="35"/>
        <end position="47"/>
    </location>
</feature>
<organism evidence="2 3">
    <name type="scientific">Triticum urartu</name>
    <name type="common">Red wild einkorn</name>
    <name type="synonym">Crithodium urartu</name>
    <dbReference type="NCBI Taxonomy" id="4572"/>
    <lineage>
        <taxon>Eukaryota</taxon>
        <taxon>Viridiplantae</taxon>
        <taxon>Streptophyta</taxon>
        <taxon>Embryophyta</taxon>
        <taxon>Tracheophyta</taxon>
        <taxon>Spermatophyta</taxon>
        <taxon>Magnoliopsida</taxon>
        <taxon>Liliopsida</taxon>
        <taxon>Poales</taxon>
        <taxon>Poaceae</taxon>
        <taxon>BOP clade</taxon>
        <taxon>Pooideae</taxon>
        <taxon>Triticodae</taxon>
        <taxon>Triticeae</taxon>
        <taxon>Triticinae</taxon>
        <taxon>Triticum</taxon>
    </lineage>
</organism>
<reference evidence="2" key="2">
    <citation type="submission" date="2022-06" db="UniProtKB">
        <authorList>
            <consortium name="EnsemblPlants"/>
        </authorList>
    </citation>
    <scope>IDENTIFICATION</scope>
</reference>
<accession>A0A8R7VG25</accession>